<accession>N1V799</accession>
<evidence type="ECO:0000313" key="1">
    <source>
        <dbReference type="EMBL" id="EMY35864.1"/>
    </source>
</evidence>
<sequence>MSTGNRKPLIFVAVLAVVAIAVFALGAGFGGRGSGGAAGWQDRFAGFRLGSDLTMAELRPTGGSCRTDANRIVVTGSCVLSVAEFGGPFSFEATKQASFVPASPVEITLAVEGTSATQEVDPGCQVNTVFGRSGGSLAISCRGFVPECVVQLGPGRDCSE</sequence>
<organism evidence="1 2">
    <name type="scientific">Arthrobacter crystallopoietes BAB-32</name>
    <dbReference type="NCBI Taxonomy" id="1246476"/>
    <lineage>
        <taxon>Bacteria</taxon>
        <taxon>Bacillati</taxon>
        <taxon>Actinomycetota</taxon>
        <taxon>Actinomycetes</taxon>
        <taxon>Micrococcales</taxon>
        <taxon>Micrococcaceae</taxon>
        <taxon>Crystallibacter</taxon>
    </lineage>
</organism>
<dbReference type="OrthoDB" id="5114629at2"/>
<proteinExistence type="predicted"/>
<reference evidence="1 2" key="1">
    <citation type="journal article" date="2013" name="Genome Announc.">
        <title>Draft Genome Sequence of Arthrobacter crystallopoietes Strain BAB-32, Revealing Genes for Bioremediation.</title>
        <authorList>
            <person name="Joshi M.N."/>
            <person name="Pandit A.S."/>
            <person name="Sharma A."/>
            <person name="Pandya R.V."/>
            <person name="Desai S.M."/>
            <person name="Saxena A.K."/>
            <person name="Bagatharia S.B."/>
        </authorList>
    </citation>
    <scope>NUCLEOTIDE SEQUENCE [LARGE SCALE GENOMIC DNA]</scope>
    <source>
        <strain evidence="1 2">BAB-32</strain>
    </source>
</reference>
<dbReference type="RefSeq" id="WP_005266815.1">
    <property type="nucleotide sequence ID" value="NZ_ANPE02000059.1"/>
</dbReference>
<protein>
    <submittedName>
        <fullName evidence="1">Uncharacterized protein</fullName>
    </submittedName>
</protein>
<keyword evidence="2" id="KW-1185">Reference proteome</keyword>
<dbReference type="AlphaFoldDB" id="N1V799"/>
<dbReference type="Proteomes" id="UP000010729">
    <property type="component" value="Unassembled WGS sequence"/>
</dbReference>
<dbReference type="EMBL" id="ANPE02000059">
    <property type="protein sequence ID" value="EMY35864.1"/>
    <property type="molecule type" value="Genomic_DNA"/>
</dbReference>
<comment type="caution">
    <text evidence="1">The sequence shown here is derived from an EMBL/GenBank/DDBJ whole genome shotgun (WGS) entry which is preliminary data.</text>
</comment>
<evidence type="ECO:0000313" key="2">
    <source>
        <dbReference type="Proteomes" id="UP000010729"/>
    </source>
</evidence>
<name>N1V799_9MICC</name>
<gene>
    <name evidence="1" type="ORF">D477_002231</name>
</gene>